<dbReference type="GeneID" id="28830316"/>
<dbReference type="InParanoid" id="A0A132BCG7"/>
<keyword evidence="4" id="KW-1185">Reference proteome</keyword>
<sequence length="138" mass="15288">MPPQPPSSTSSSSHHHHHTSTLPPSSPPTPVPSTTTKIHTTYTYTHGPHEIVAVGYPLCGIPGYTNVMGDYRESTHVQKGGNLKDCMSDCRNSGGACQSIAFHKRYTMCLWFDKEVQGTWLTIDKTSEFVHWDLTCDI</sequence>
<dbReference type="Pfam" id="PF00024">
    <property type="entry name" value="PAN_1"/>
    <property type="match status" value="1"/>
</dbReference>
<dbReference type="SUPFAM" id="SSF57414">
    <property type="entry name" value="Hairpin loop containing domain-like"/>
    <property type="match status" value="1"/>
</dbReference>
<evidence type="ECO:0000256" key="1">
    <source>
        <dbReference type="SAM" id="MobiDB-lite"/>
    </source>
</evidence>
<dbReference type="OrthoDB" id="3556210at2759"/>
<dbReference type="EMBL" id="KQ947430">
    <property type="protein sequence ID" value="KUJ10068.1"/>
    <property type="molecule type" value="Genomic_DNA"/>
</dbReference>
<evidence type="ECO:0000313" key="4">
    <source>
        <dbReference type="Proteomes" id="UP000070700"/>
    </source>
</evidence>
<dbReference type="Proteomes" id="UP000070700">
    <property type="component" value="Unassembled WGS sequence"/>
</dbReference>
<accession>A0A132BCG7</accession>
<proteinExistence type="predicted"/>
<feature type="region of interest" description="Disordered" evidence="1">
    <location>
        <begin position="1"/>
        <end position="36"/>
    </location>
</feature>
<dbReference type="AlphaFoldDB" id="A0A132BCG7"/>
<dbReference type="RefSeq" id="XP_018064423.1">
    <property type="nucleotide sequence ID" value="XM_018220590.1"/>
</dbReference>
<reference evidence="3 4" key="1">
    <citation type="submission" date="2015-10" db="EMBL/GenBank/DDBJ databases">
        <title>Full genome of DAOMC 229536 Phialocephala scopiformis, a fungal endophyte of spruce producing the potent anti-insectan compound rugulosin.</title>
        <authorList>
            <consortium name="DOE Joint Genome Institute"/>
            <person name="Walker A.K."/>
            <person name="Frasz S.L."/>
            <person name="Seifert K.A."/>
            <person name="Miller J.D."/>
            <person name="Mondo S.J."/>
            <person name="Labutti K."/>
            <person name="Lipzen A."/>
            <person name="Dockter R."/>
            <person name="Kennedy M."/>
            <person name="Grigoriev I.V."/>
            <person name="Spatafora J.W."/>
        </authorList>
    </citation>
    <scope>NUCLEOTIDE SEQUENCE [LARGE SCALE GENOMIC DNA]</scope>
    <source>
        <strain evidence="3 4">CBS 120377</strain>
    </source>
</reference>
<feature type="domain" description="Apple" evidence="2">
    <location>
        <begin position="59"/>
        <end position="136"/>
    </location>
</feature>
<organism evidence="3 4">
    <name type="scientific">Mollisia scopiformis</name>
    <name type="common">Conifer needle endophyte fungus</name>
    <name type="synonym">Phialocephala scopiformis</name>
    <dbReference type="NCBI Taxonomy" id="149040"/>
    <lineage>
        <taxon>Eukaryota</taxon>
        <taxon>Fungi</taxon>
        <taxon>Dikarya</taxon>
        <taxon>Ascomycota</taxon>
        <taxon>Pezizomycotina</taxon>
        <taxon>Leotiomycetes</taxon>
        <taxon>Helotiales</taxon>
        <taxon>Mollisiaceae</taxon>
        <taxon>Mollisia</taxon>
    </lineage>
</organism>
<protein>
    <recommendedName>
        <fullName evidence="2">Apple domain-containing protein</fullName>
    </recommendedName>
</protein>
<dbReference type="InterPro" id="IPR003609">
    <property type="entry name" value="Pan_app"/>
</dbReference>
<evidence type="ECO:0000313" key="3">
    <source>
        <dbReference type="EMBL" id="KUJ10068.1"/>
    </source>
</evidence>
<gene>
    <name evidence="3" type="ORF">LY89DRAFT_740466</name>
</gene>
<dbReference type="KEGG" id="psco:LY89DRAFT_740466"/>
<evidence type="ECO:0000259" key="2">
    <source>
        <dbReference type="PROSITE" id="PS50948"/>
    </source>
</evidence>
<name>A0A132BCG7_MOLSC</name>
<dbReference type="PROSITE" id="PS50948">
    <property type="entry name" value="PAN"/>
    <property type="match status" value="1"/>
</dbReference>